<dbReference type="SUPFAM" id="SSF55399">
    <property type="entry name" value="Subtilisin inhibitor"/>
    <property type="match status" value="1"/>
</dbReference>
<dbReference type="InterPro" id="IPR000691">
    <property type="entry name" value="Prot_inh_I16_SSI"/>
</dbReference>
<evidence type="ECO:0000256" key="2">
    <source>
        <dbReference type="ARBA" id="ARBA00010472"/>
    </source>
</evidence>
<evidence type="ECO:0000256" key="3">
    <source>
        <dbReference type="ARBA" id="ARBA00011738"/>
    </source>
</evidence>
<sequence length="136" mass="14229">MRPPVLVAATLTALAAAVTALAAAGPARATATDPPAPQGVFLTVSGDQGAWMRGELLRCEPEAWGHHPHASEACGALDRAHGNLDALVADLEMCTQVYAPVTVSASGTYRGKQITWQKTFANACTMEASTGYVFRF</sequence>
<dbReference type="PRINTS" id="PR00294">
    <property type="entry name" value="SSBTLNINHBTR"/>
</dbReference>
<organism evidence="11">
    <name type="scientific">Streptomyces sp. NBC_00119</name>
    <dbReference type="NCBI Taxonomy" id="2975659"/>
    <lineage>
        <taxon>Bacteria</taxon>
        <taxon>Bacillati</taxon>
        <taxon>Actinomycetota</taxon>
        <taxon>Actinomycetes</taxon>
        <taxon>Kitasatosporales</taxon>
        <taxon>Streptomycetaceae</taxon>
        <taxon>Streptomyces</taxon>
    </lineage>
</organism>
<dbReference type="InterPro" id="IPR036819">
    <property type="entry name" value="Subtilisin_inhibitor-like_sf"/>
</dbReference>
<feature type="signal peptide" evidence="9">
    <location>
        <begin position="1"/>
        <end position="22"/>
    </location>
</feature>
<dbReference type="EMBL" id="CP108195">
    <property type="protein sequence ID" value="WTS16568.1"/>
    <property type="molecule type" value="Genomic_DNA"/>
</dbReference>
<name>A0AAU1UIF1_9ACTN</name>
<feature type="chain" id="PRO_5043815881" evidence="9">
    <location>
        <begin position="23"/>
        <end position="136"/>
    </location>
</feature>
<dbReference type="AlphaFoldDB" id="A0AAU1UIF1"/>
<evidence type="ECO:0000256" key="4">
    <source>
        <dbReference type="ARBA" id="ARBA00022525"/>
    </source>
</evidence>
<evidence type="ECO:0000256" key="6">
    <source>
        <dbReference type="ARBA" id="ARBA00022900"/>
    </source>
</evidence>
<evidence type="ECO:0000256" key="9">
    <source>
        <dbReference type="SAM" id="SignalP"/>
    </source>
</evidence>
<dbReference type="GO" id="GO:0005576">
    <property type="term" value="C:extracellular region"/>
    <property type="evidence" value="ECO:0007669"/>
    <property type="project" value="UniProtKB-SubCell"/>
</dbReference>
<reference evidence="11" key="1">
    <citation type="submission" date="2022-10" db="EMBL/GenBank/DDBJ databases">
        <title>The complete genomes of actinobacterial strains from the NBC collection.</title>
        <authorList>
            <person name="Joergensen T.S."/>
            <person name="Alvarez Arevalo M."/>
            <person name="Sterndorff E.B."/>
            <person name="Faurdal D."/>
            <person name="Vuksanovic O."/>
            <person name="Mourched A.-S."/>
            <person name="Charusanti P."/>
            <person name="Shaw S."/>
            <person name="Blin K."/>
            <person name="Weber T."/>
        </authorList>
    </citation>
    <scope>NUCLEOTIDE SEQUENCE</scope>
    <source>
        <strain evidence="11">NBC_00119</strain>
    </source>
</reference>
<keyword evidence="6 8" id="KW-0722">Serine protease inhibitor</keyword>
<evidence type="ECO:0000259" key="10">
    <source>
        <dbReference type="Pfam" id="PF00720"/>
    </source>
</evidence>
<keyword evidence="7" id="KW-1015">Disulfide bond</keyword>
<protein>
    <submittedName>
        <fullName evidence="11">Subtilase-type protease inhibitor</fullName>
    </submittedName>
</protein>
<evidence type="ECO:0000256" key="1">
    <source>
        <dbReference type="ARBA" id="ARBA00004613"/>
    </source>
</evidence>
<proteinExistence type="inferred from homology"/>
<keyword evidence="9" id="KW-0732">Signal</keyword>
<dbReference type="Pfam" id="PF00720">
    <property type="entry name" value="SSI"/>
    <property type="match status" value="1"/>
</dbReference>
<comment type="subcellular location">
    <subcellularLocation>
        <location evidence="1">Secreted</location>
    </subcellularLocation>
</comment>
<evidence type="ECO:0000256" key="8">
    <source>
        <dbReference type="RuleBase" id="RU003471"/>
    </source>
</evidence>
<dbReference type="Gene3D" id="3.30.350.10">
    <property type="entry name" value="Subtilisin inhibitor-like"/>
    <property type="match status" value="1"/>
</dbReference>
<gene>
    <name evidence="11" type="ORF">OHU69_39270</name>
</gene>
<keyword evidence="4" id="KW-0964">Secreted</keyword>
<comment type="subunit">
    <text evidence="3">Homodimer.</text>
</comment>
<comment type="similarity">
    <text evidence="2 8">Belongs to the protease inhibitor I16 (SSI) family.</text>
</comment>
<feature type="domain" description="Subtilisin inhibitor" evidence="10">
    <location>
        <begin position="40"/>
        <end position="122"/>
    </location>
</feature>
<keyword evidence="5 8" id="KW-0646">Protease inhibitor</keyword>
<evidence type="ECO:0000256" key="7">
    <source>
        <dbReference type="ARBA" id="ARBA00023157"/>
    </source>
</evidence>
<evidence type="ECO:0000313" key="11">
    <source>
        <dbReference type="EMBL" id="WTS16568.1"/>
    </source>
</evidence>
<dbReference type="InterPro" id="IPR023549">
    <property type="entry name" value="Subtilisin_inhibitor"/>
</dbReference>
<evidence type="ECO:0000256" key="5">
    <source>
        <dbReference type="ARBA" id="ARBA00022690"/>
    </source>
</evidence>
<dbReference type="GO" id="GO:0004867">
    <property type="term" value="F:serine-type endopeptidase inhibitor activity"/>
    <property type="evidence" value="ECO:0007669"/>
    <property type="project" value="UniProtKB-KW"/>
</dbReference>
<accession>A0AAU1UIF1</accession>